<dbReference type="EMBL" id="JABEZX010000004">
    <property type="protein sequence ID" value="MBA0554259.1"/>
    <property type="molecule type" value="Genomic_DNA"/>
</dbReference>
<name>A0A7J8LPA0_9ROSI</name>
<protein>
    <submittedName>
        <fullName evidence="2">Uncharacterized protein</fullName>
    </submittedName>
</protein>
<comment type="caution">
    <text evidence="2">The sequence shown here is derived from an EMBL/GenBank/DDBJ whole genome shotgun (WGS) entry which is preliminary data.</text>
</comment>
<feature type="region of interest" description="Disordered" evidence="1">
    <location>
        <begin position="140"/>
        <end position="207"/>
    </location>
</feature>
<evidence type="ECO:0000313" key="3">
    <source>
        <dbReference type="Proteomes" id="UP000593572"/>
    </source>
</evidence>
<feature type="compositionally biased region" description="Acidic residues" evidence="1">
    <location>
        <begin position="261"/>
        <end position="281"/>
    </location>
</feature>
<gene>
    <name evidence="2" type="ORF">Golob_013375</name>
</gene>
<organism evidence="2 3">
    <name type="scientific">Gossypium lobatum</name>
    <dbReference type="NCBI Taxonomy" id="34289"/>
    <lineage>
        <taxon>Eukaryota</taxon>
        <taxon>Viridiplantae</taxon>
        <taxon>Streptophyta</taxon>
        <taxon>Embryophyta</taxon>
        <taxon>Tracheophyta</taxon>
        <taxon>Spermatophyta</taxon>
        <taxon>Magnoliopsida</taxon>
        <taxon>eudicotyledons</taxon>
        <taxon>Gunneridae</taxon>
        <taxon>Pentapetalae</taxon>
        <taxon>rosids</taxon>
        <taxon>malvids</taxon>
        <taxon>Malvales</taxon>
        <taxon>Malvaceae</taxon>
        <taxon>Malvoideae</taxon>
        <taxon>Gossypium</taxon>
    </lineage>
</organism>
<sequence length="294" mass="33071">MRIRKNKKLSCLIYPQGSRAESVHVCRLNQSPWDVNPLPQEPYPSYLHHRGFPRLGFKQDPKSSRYRLFSLQNTRFWLKDLRRFILEYEDSFNGNGGIGDSVGAVESEATMVGSKEQAIMKVGGMIIDNNGDNDEIKTAKKTQCQEEEALLQSSNNNSSSSSSDGGNNMNPTSLTSKKADNQLTRSCRGSRARTSRRGGSSSASNLNDFYYYSGFGPSWGKRRHGGDKESEISKNLVEVENNDSVTTAQNNSTLSSSSQIDDNEEFDYVEEEEEEDDENEYSGEKRTRKPIKAR</sequence>
<evidence type="ECO:0000313" key="2">
    <source>
        <dbReference type="EMBL" id="MBA0554259.1"/>
    </source>
</evidence>
<feature type="compositionally biased region" description="Polar residues" evidence="1">
    <location>
        <begin position="242"/>
        <end position="260"/>
    </location>
</feature>
<dbReference type="AlphaFoldDB" id="A0A7J8LPA0"/>
<reference evidence="2 3" key="1">
    <citation type="journal article" date="2019" name="Genome Biol. Evol.">
        <title>Insights into the evolution of the New World diploid cottons (Gossypium, subgenus Houzingenia) based on genome sequencing.</title>
        <authorList>
            <person name="Grover C.E."/>
            <person name="Arick M.A. 2nd"/>
            <person name="Thrash A."/>
            <person name="Conover J.L."/>
            <person name="Sanders W.S."/>
            <person name="Peterson D.G."/>
            <person name="Frelichowski J.E."/>
            <person name="Scheffler J.A."/>
            <person name="Scheffler B.E."/>
            <person name="Wendel J.F."/>
        </authorList>
    </citation>
    <scope>NUCLEOTIDE SEQUENCE [LARGE SCALE GENOMIC DNA]</scope>
    <source>
        <strain evidence="2">157</strain>
        <tissue evidence="2">Leaf</tissue>
    </source>
</reference>
<keyword evidence="3" id="KW-1185">Reference proteome</keyword>
<feature type="compositionally biased region" description="Polar residues" evidence="1">
    <location>
        <begin position="164"/>
        <end position="176"/>
    </location>
</feature>
<evidence type="ECO:0000256" key="1">
    <source>
        <dbReference type="SAM" id="MobiDB-lite"/>
    </source>
</evidence>
<proteinExistence type="predicted"/>
<feature type="region of interest" description="Disordered" evidence="1">
    <location>
        <begin position="240"/>
        <end position="294"/>
    </location>
</feature>
<dbReference type="Proteomes" id="UP000593572">
    <property type="component" value="Unassembled WGS sequence"/>
</dbReference>
<accession>A0A7J8LPA0</accession>
<feature type="compositionally biased region" description="Low complexity" evidence="1">
    <location>
        <begin position="153"/>
        <end position="163"/>
    </location>
</feature>
<dbReference type="PANTHER" id="PTHR34680">
    <property type="entry name" value="EXPRESSED PROTEIN"/>
    <property type="match status" value="1"/>
</dbReference>
<dbReference type="PANTHER" id="PTHR34680:SF3">
    <property type="entry name" value="EXPRESSED PROTEIN"/>
    <property type="match status" value="1"/>
</dbReference>
<feature type="non-terminal residue" evidence="2">
    <location>
        <position position="294"/>
    </location>
</feature>